<dbReference type="Proteomes" id="UP001596442">
    <property type="component" value="Unassembled WGS sequence"/>
</dbReference>
<dbReference type="AlphaFoldDB" id="A0ABD5S6N6"/>
<comment type="caution">
    <text evidence="2">The sequence shown here is derived from an EMBL/GenBank/DDBJ whole genome shotgun (WGS) entry which is preliminary data.</text>
</comment>
<keyword evidence="1" id="KW-1133">Transmembrane helix</keyword>
<evidence type="ECO:0000313" key="3">
    <source>
        <dbReference type="Proteomes" id="UP001596442"/>
    </source>
</evidence>
<reference evidence="2 3" key="1">
    <citation type="journal article" date="2019" name="Int. J. Syst. Evol. Microbiol.">
        <title>The Global Catalogue of Microorganisms (GCM) 10K type strain sequencing project: providing services to taxonomists for standard genome sequencing and annotation.</title>
        <authorList>
            <consortium name="The Broad Institute Genomics Platform"/>
            <consortium name="The Broad Institute Genome Sequencing Center for Infectious Disease"/>
            <person name="Wu L."/>
            <person name="Ma J."/>
        </authorList>
    </citation>
    <scope>NUCLEOTIDE SEQUENCE [LARGE SCALE GENOMIC DNA]</scope>
    <source>
        <strain evidence="2 3">CGMCC 1.3239</strain>
    </source>
</reference>
<gene>
    <name evidence="2" type="ORF">ACFQEU_00995</name>
</gene>
<name>A0ABD5S6N6_9EURY</name>
<feature type="transmembrane region" description="Helical" evidence="1">
    <location>
        <begin position="14"/>
        <end position="32"/>
    </location>
</feature>
<sequence length="181" mass="20524">MTNNKYLKITKRRLIKIGLATVSGLGSWWLFLRSDRDPLDNPPKEIDSTKFEWGKISTLEIDKNTLPSEEPRINFDIEEKEVNIQGFLTYGSSTCNAIRIEDLNFENKKKKLCIGVGWIEEGNKSGLFTGSCTDDLDHKPYSVTLGLESSLPDIVEVVENHFDPTEDDNTRVVTSRIKNSV</sequence>
<keyword evidence="3" id="KW-1185">Reference proteome</keyword>
<accession>A0ABD5S6N6</accession>
<proteinExistence type="predicted"/>
<keyword evidence="1" id="KW-0812">Transmembrane</keyword>
<keyword evidence="1" id="KW-0472">Membrane</keyword>
<protein>
    <submittedName>
        <fullName evidence="2">Uncharacterized protein</fullName>
    </submittedName>
</protein>
<dbReference type="RefSeq" id="WP_379778336.1">
    <property type="nucleotide sequence ID" value="NZ_JBHSWW010000005.1"/>
</dbReference>
<evidence type="ECO:0000313" key="2">
    <source>
        <dbReference type="EMBL" id="MFC6752054.1"/>
    </source>
</evidence>
<evidence type="ECO:0000256" key="1">
    <source>
        <dbReference type="SAM" id="Phobius"/>
    </source>
</evidence>
<organism evidence="2 3">
    <name type="scientific">Halorubrum tibetense</name>
    <dbReference type="NCBI Taxonomy" id="175631"/>
    <lineage>
        <taxon>Archaea</taxon>
        <taxon>Methanobacteriati</taxon>
        <taxon>Methanobacteriota</taxon>
        <taxon>Stenosarchaea group</taxon>
        <taxon>Halobacteria</taxon>
        <taxon>Halobacteriales</taxon>
        <taxon>Haloferacaceae</taxon>
        <taxon>Halorubrum</taxon>
    </lineage>
</organism>
<dbReference type="EMBL" id="JBHSWW010000005">
    <property type="protein sequence ID" value="MFC6752054.1"/>
    <property type="molecule type" value="Genomic_DNA"/>
</dbReference>